<dbReference type="GO" id="GO:0005814">
    <property type="term" value="C:centriole"/>
    <property type="evidence" value="ECO:0007669"/>
    <property type="project" value="TreeGrafter"/>
</dbReference>
<dbReference type="InterPro" id="IPR033561">
    <property type="entry name" value="FBF1"/>
</dbReference>
<feature type="compositionally biased region" description="Basic and acidic residues" evidence="2">
    <location>
        <begin position="173"/>
        <end position="184"/>
    </location>
</feature>
<sequence length="702" mass="81360">ELLKNLKNISHVLFLLISRREAPQRPRTRIQDILDASTSARPPTGERKDEKLQQEKNLSLKDDLTFGSYQPTIATTPEGRQSRRQSVRFSSPERKPQPSTPPTSRHRNSAEWLGLTANDEFDDLEERSKAVKSSASSPNVPSSPVLERKSSLTGNQAASVLRMTEDAPNSKQSKSDVSKGKRKDEEEEYDWLDGALSRKKALSETKAPNQGDSLKMESVVRYRREGATAWRMPGFTSSHHPVGGRGNLACASQVLYAFILRTRVKLLEESAAQRETRARLECEELMERLATLTRSAEQERSELQAQYHRKLAQAQQDRDREVERLRDLQRKSILEMKKDHEEQLQRLKRLKDEEIDAVTSATSQTRSLSGVIEQMEQFSSRLGELSSRVESTHEHTAHGLEQGARHRDEQLRIMQERLAQQQKAMAEERTYLKEIISRMDSQISEQQRQLEKERWKVTAEQAKAESTQRGLEEERRVFSMQINMEREELERAKSSLLEEQKSVMQHCAEERRKLAAEWTHFHTQEKQRHDKAEREVNSLLERREGSIISLAQEQADLKLRMAELKQKEMAVTQEKETLARLKEELDREKEKANSMALRLKTRAEEVEAFSKLAADKYEEGEQALLEAKRVESEHVARLRNIQSQTENLRQQEQRILKVCHCTKASHFLVFLPQDREFLLEEQIFLENLKKKSYKFNTDSKTC</sequence>
<feature type="compositionally biased region" description="Basic and acidic residues" evidence="2">
    <location>
        <begin position="390"/>
        <end position="406"/>
    </location>
</feature>
<reference evidence="4" key="1">
    <citation type="submission" date="2025-08" db="UniProtKB">
        <authorList>
            <consortium name="Ensembl"/>
        </authorList>
    </citation>
    <scope>IDENTIFICATION</scope>
</reference>
<keyword evidence="5" id="KW-1185">Reference proteome</keyword>
<dbReference type="GO" id="GO:0060271">
    <property type="term" value="P:cilium assembly"/>
    <property type="evidence" value="ECO:0007669"/>
    <property type="project" value="InterPro"/>
</dbReference>
<proteinExistence type="predicted"/>
<dbReference type="AlphaFoldDB" id="A0A3B5MIH3"/>
<organism evidence="4 5">
    <name type="scientific">Xiphophorus couchianus</name>
    <name type="common">Monterrey platyfish</name>
    <dbReference type="NCBI Taxonomy" id="32473"/>
    <lineage>
        <taxon>Eukaryota</taxon>
        <taxon>Metazoa</taxon>
        <taxon>Chordata</taxon>
        <taxon>Craniata</taxon>
        <taxon>Vertebrata</taxon>
        <taxon>Euteleostomi</taxon>
        <taxon>Actinopterygii</taxon>
        <taxon>Neopterygii</taxon>
        <taxon>Teleostei</taxon>
        <taxon>Neoteleostei</taxon>
        <taxon>Acanthomorphata</taxon>
        <taxon>Ovalentaria</taxon>
        <taxon>Atherinomorphae</taxon>
        <taxon>Cyprinodontiformes</taxon>
        <taxon>Poeciliidae</taxon>
        <taxon>Poeciliinae</taxon>
        <taxon>Xiphophorus</taxon>
    </lineage>
</organism>
<feature type="region of interest" description="Disordered" evidence="2">
    <location>
        <begin position="24"/>
        <end position="112"/>
    </location>
</feature>
<evidence type="ECO:0000313" key="5">
    <source>
        <dbReference type="Proteomes" id="UP000261380"/>
    </source>
</evidence>
<evidence type="ECO:0000313" key="4">
    <source>
        <dbReference type="Ensembl" id="ENSXCOP00000024128.1"/>
    </source>
</evidence>
<feature type="compositionally biased region" description="Polar residues" evidence="2">
    <location>
        <begin position="67"/>
        <end position="79"/>
    </location>
</feature>
<feature type="compositionally biased region" description="Low complexity" evidence="2">
    <location>
        <begin position="131"/>
        <end position="145"/>
    </location>
</feature>
<dbReference type="PANTHER" id="PTHR33689:SF1">
    <property type="entry name" value="FAS-BINDING FACTOR 1"/>
    <property type="match status" value="1"/>
</dbReference>
<dbReference type="GO" id="GO:0036064">
    <property type="term" value="C:ciliary basal body"/>
    <property type="evidence" value="ECO:0007669"/>
    <property type="project" value="TreeGrafter"/>
</dbReference>
<dbReference type="GO" id="GO:0090162">
    <property type="term" value="P:establishment of epithelial cell polarity"/>
    <property type="evidence" value="ECO:0007669"/>
    <property type="project" value="InterPro"/>
</dbReference>
<dbReference type="Pfam" id="PF21007">
    <property type="entry name" value="FBF1"/>
    <property type="match status" value="1"/>
</dbReference>
<feature type="domain" description="Fas-binding factor 1 C-terminal" evidence="3">
    <location>
        <begin position="261"/>
        <end position="656"/>
    </location>
</feature>
<reference evidence="4" key="2">
    <citation type="submission" date="2025-09" db="UniProtKB">
        <authorList>
            <consortium name="Ensembl"/>
        </authorList>
    </citation>
    <scope>IDENTIFICATION</scope>
</reference>
<keyword evidence="1" id="KW-0175">Coiled coil</keyword>
<accession>A0A3B5MIH3</accession>
<dbReference type="InterPro" id="IPR049390">
    <property type="entry name" value="FBF1_C"/>
</dbReference>
<feature type="coiled-coil region" evidence="1">
    <location>
        <begin position="282"/>
        <end position="357"/>
    </location>
</feature>
<dbReference type="Ensembl" id="ENSXCOT00000024416.1">
    <property type="protein sequence ID" value="ENSXCOP00000024128.1"/>
    <property type="gene ID" value="ENSXCOG00000018009.1"/>
</dbReference>
<dbReference type="STRING" id="32473.ENSXCOP00000024128"/>
<evidence type="ECO:0000259" key="3">
    <source>
        <dbReference type="Pfam" id="PF21007"/>
    </source>
</evidence>
<feature type="region of interest" description="Disordered" evidence="2">
    <location>
        <begin position="384"/>
        <end position="406"/>
    </location>
</feature>
<dbReference type="GeneTree" id="ENSGT00940000168137"/>
<feature type="compositionally biased region" description="Basic and acidic residues" evidence="2">
    <location>
        <begin position="44"/>
        <end position="64"/>
    </location>
</feature>
<evidence type="ECO:0000256" key="2">
    <source>
        <dbReference type="SAM" id="MobiDB-lite"/>
    </source>
</evidence>
<feature type="coiled-coil region" evidence="1">
    <location>
        <begin position="479"/>
        <end position="602"/>
    </location>
</feature>
<dbReference type="GO" id="GO:0097539">
    <property type="term" value="C:ciliary transition fiber"/>
    <property type="evidence" value="ECO:0007669"/>
    <property type="project" value="InterPro"/>
</dbReference>
<name>A0A3B5MIH3_9TELE</name>
<dbReference type="PANTHER" id="PTHR33689">
    <property type="entry name" value="FAS-BINDING FACTOR 1"/>
    <property type="match status" value="1"/>
</dbReference>
<protein>
    <recommendedName>
        <fullName evidence="3">Fas-binding factor 1 C-terminal domain-containing protein</fullName>
    </recommendedName>
</protein>
<feature type="region of interest" description="Disordered" evidence="2">
    <location>
        <begin position="124"/>
        <end position="189"/>
    </location>
</feature>
<dbReference type="Proteomes" id="UP000261380">
    <property type="component" value="Unplaced"/>
</dbReference>
<evidence type="ECO:0000256" key="1">
    <source>
        <dbReference type="SAM" id="Coils"/>
    </source>
</evidence>